<feature type="compositionally biased region" description="Basic and acidic residues" evidence="1">
    <location>
        <begin position="175"/>
        <end position="184"/>
    </location>
</feature>
<protein>
    <recommendedName>
        <fullName evidence="2">DUF6697 domain-containing protein</fullName>
    </recommendedName>
</protein>
<dbReference type="OrthoDB" id="3176940at2759"/>
<dbReference type="InParanoid" id="A0A369JE15"/>
<feature type="region of interest" description="Disordered" evidence="1">
    <location>
        <begin position="466"/>
        <end position="554"/>
    </location>
</feature>
<name>A0A369JE15_HYPMA</name>
<feature type="compositionally biased region" description="Basic and acidic residues" evidence="1">
    <location>
        <begin position="72"/>
        <end position="124"/>
    </location>
</feature>
<dbReference type="Pfam" id="PF20411">
    <property type="entry name" value="DUF6697"/>
    <property type="match status" value="1"/>
</dbReference>
<dbReference type="AlphaFoldDB" id="A0A369JE15"/>
<dbReference type="EMBL" id="LUEZ02000069">
    <property type="protein sequence ID" value="RDB20371.1"/>
    <property type="molecule type" value="Genomic_DNA"/>
</dbReference>
<evidence type="ECO:0000256" key="1">
    <source>
        <dbReference type="SAM" id="MobiDB-lite"/>
    </source>
</evidence>
<dbReference type="STRING" id="39966.A0A369JE15"/>
<keyword evidence="4" id="KW-1185">Reference proteome</keyword>
<dbReference type="Proteomes" id="UP000076154">
    <property type="component" value="Unassembled WGS sequence"/>
</dbReference>
<feature type="region of interest" description="Disordered" evidence="1">
    <location>
        <begin position="53"/>
        <end position="188"/>
    </location>
</feature>
<gene>
    <name evidence="3" type="ORF">Hypma_012570</name>
</gene>
<feature type="compositionally biased region" description="Polar residues" evidence="1">
    <location>
        <begin position="60"/>
        <end position="71"/>
    </location>
</feature>
<accession>A0A369JE15</accession>
<sequence length="554" mass="62790">MPANSRGAVAKLAVNSQSNIKDEFDPVISIFHGVVNGADGRNVQNDMPLTIFNRPEDLQNPKSSSLTNVRVSSEKKEDAWKSEEKFDVKTGTDDAKGLPLKSNEDDTKPQESSDTKPHFGEPECRPSVTPPPTYEFVVDPRHIPDYNDGGEDYVLDPPTPLPPSPEGDEPTMAGQDHEGAEVTRPRQAKRRKVFMDAVEVPTVQSILGDRVKRLTPVLEESDEEAKVKLENLKNPKVKKKEGRLLSLDTVRERLRGISLDPYPIPLDKSIIDVEITRRFLSHHYGGGEVAMFPQIGKKFLDVHDLRDFMYPNLDHNPHCPEVPGAPGLYFSADGVHAWPWPDIQRVITRIRSGRWQYQGQYQLAPVKSLTKEEWASQDRKFRNTWAKEIHESAWGIVLRAKIHLRERLGRECTEAELNEALDSNRQFKEITPDIIIRAFHRGEEFIAVWTMKCVGYDTEFQRNLADKFPTWVPPPPKQKTKKGARTPRKKVVLPKTQPKTGQKRKHAAADLSDEEDDSDSSNGSDTKDPQDTEPEEVEEVAYQTRGTRSRPIIL</sequence>
<organism evidence="3 4">
    <name type="scientific">Hypsizygus marmoreus</name>
    <name type="common">White beech mushroom</name>
    <name type="synonym">Agaricus marmoreus</name>
    <dbReference type="NCBI Taxonomy" id="39966"/>
    <lineage>
        <taxon>Eukaryota</taxon>
        <taxon>Fungi</taxon>
        <taxon>Dikarya</taxon>
        <taxon>Basidiomycota</taxon>
        <taxon>Agaricomycotina</taxon>
        <taxon>Agaricomycetes</taxon>
        <taxon>Agaricomycetidae</taxon>
        <taxon>Agaricales</taxon>
        <taxon>Tricholomatineae</taxon>
        <taxon>Lyophyllaceae</taxon>
        <taxon>Hypsizygus</taxon>
    </lineage>
</organism>
<feature type="compositionally biased region" description="Basic residues" evidence="1">
    <location>
        <begin position="478"/>
        <end position="492"/>
    </location>
</feature>
<evidence type="ECO:0000313" key="3">
    <source>
        <dbReference type="EMBL" id="RDB20371.1"/>
    </source>
</evidence>
<feature type="domain" description="DUF6697" evidence="2">
    <location>
        <begin position="275"/>
        <end position="467"/>
    </location>
</feature>
<proteinExistence type="predicted"/>
<evidence type="ECO:0000313" key="4">
    <source>
        <dbReference type="Proteomes" id="UP000076154"/>
    </source>
</evidence>
<evidence type="ECO:0000259" key="2">
    <source>
        <dbReference type="Pfam" id="PF20411"/>
    </source>
</evidence>
<comment type="caution">
    <text evidence="3">The sequence shown here is derived from an EMBL/GenBank/DDBJ whole genome shotgun (WGS) entry which is preliminary data.</text>
</comment>
<dbReference type="InterPro" id="IPR046520">
    <property type="entry name" value="DUF6697"/>
</dbReference>
<reference evidence="3" key="1">
    <citation type="submission" date="2018-04" db="EMBL/GenBank/DDBJ databases">
        <title>Whole genome sequencing of Hypsizygus marmoreus.</title>
        <authorList>
            <person name="Choi I.-G."/>
            <person name="Min B."/>
            <person name="Kim J.-G."/>
            <person name="Kim S."/>
            <person name="Oh Y.-L."/>
            <person name="Kong W.-S."/>
            <person name="Park H."/>
            <person name="Jeong J."/>
            <person name="Song E.-S."/>
        </authorList>
    </citation>
    <scope>NUCLEOTIDE SEQUENCE [LARGE SCALE GENOMIC DNA]</scope>
    <source>
        <strain evidence="3">51987-8</strain>
    </source>
</reference>